<feature type="domain" description="XLF-like N-terminal" evidence="6">
    <location>
        <begin position="17"/>
        <end position="74"/>
    </location>
</feature>
<organism evidence="7 8">
    <name type="scientific">Hermanssonia centrifuga</name>
    <dbReference type="NCBI Taxonomy" id="98765"/>
    <lineage>
        <taxon>Eukaryota</taxon>
        <taxon>Fungi</taxon>
        <taxon>Dikarya</taxon>
        <taxon>Basidiomycota</taxon>
        <taxon>Agaricomycotina</taxon>
        <taxon>Agaricomycetes</taxon>
        <taxon>Polyporales</taxon>
        <taxon>Meruliaceae</taxon>
        <taxon>Hermanssonia</taxon>
    </lineage>
</organism>
<feature type="compositionally biased region" description="Polar residues" evidence="5">
    <location>
        <begin position="253"/>
        <end position="263"/>
    </location>
</feature>
<dbReference type="InterPro" id="IPR038051">
    <property type="entry name" value="XRCC4-like_N_sf"/>
</dbReference>
<dbReference type="EMBL" id="SGPJ01000002">
    <property type="protein sequence ID" value="THH02766.1"/>
    <property type="molecule type" value="Genomic_DNA"/>
</dbReference>
<dbReference type="CDD" id="cd22285">
    <property type="entry name" value="HD_XLF_N"/>
    <property type="match status" value="1"/>
</dbReference>
<dbReference type="GO" id="GO:0005634">
    <property type="term" value="C:nucleus"/>
    <property type="evidence" value="ECO:0007669"/>
    <property type="project" value="UniProtKB-SubCell"/>
</dbReference>
<evidence type="ECO:0000313" key="7">
    <source>
        <dbReference type="EMBL" id="THH02766.1"/>
    </source>
</evidence>
<keyword evidence="3" id="KW-0234">DNA repair</keyword>
<reference evidence="7 8" key="1">
    <citation type="submission" date="2019-02" db="EMBL/GenBank/DDBJ databases">
        <title>Genome sequencing of the rare red list fungi Phlebia centrifuga.</title>
        <authorList>
            <person name="Buettner E."/>
            <person name="Kellner H."/>
        </authorList>
    </citation>
    <scope>NUCLEOTIDE SEQUENCE [LARGE SCALE GENOMIC DNA]</scope>
    <source>
        <strain evidence="7 8">DSM 108282</strain>
    </source>
</reference>
<gene>
    <name evidence="7" type="ORF">EW026_g122</name>
</gene>
<dbReference type="AlphaFoldDB" id="A0A4S4KVD9"/>
<dbReference type="InterPro" id="IPR015381">
    <property type="entry name" value="XLF-like_N"/>
</dbReference>
<name>A0A4S4KVD9_9APHY</name>
<dbReference type="Proteomes" id="UP000309038">
    <property type="component" value="Unassembled WGS sequence"/>
</dbReference>
<accession>A0A4S4KVD9</accession>
<comment type="subcellular location">
    <subcellularLocation>
        <location evidence="1">Nucleus</location>
    </subcellularLocation>
</comment>
<keyword evidence="8" id="KW-1185">Reference proteome</keyword>
<proteinExistence type="predicted"/>
<dbReference type="GO" id="GO:0006303">
    <property type="term" value="P:double-strand break repair via nonhomologous end joining"/>
    <property type="evidence" value="ECO:0007669"/>
    <property type="project" value="UniProtKB-ARBA"/>
</dbReference>
<evidence type="ECO:0000256" key="5">
    <source>
        <dbReference type="SAM" id="MobiDB-lite"/>
    </source>
</evidence>
<evidence type="ECO:0000256" key="1">
    <source>
        <dbReference type="ARBA" id="ARBA00004123"/>
    </source>
</evidence>
<evidence type="ECO:0000256" key="4">
    <source>
        <dbReference type="ARBA" id="ARBA00023242"/>
    </source>
</evidence>
<keyword evidence="2" id="KW-0227">DNA damage</keyword>
<feature type="compositionally biased region" description="Basic and acidic residues" evidence="5">
    <location>
        <begin position="273"/>
        <end position="294"/>
    </location>
</feature>
<comment type="caution">
    <text evidence="7">The sequence shown here is derived from an EMBL/GenBank/DDBJ whole genome shotgun (WGS) entry which is preliminary data.</text>
</comment>
<evidence type="ECO:0000313" key="8">
    <source>
        <dbReference type="Proteomes" id="UP000309038"/>
    </source>
</evidence>
<sequence>MEYLSEEHMKLMLNKEWFVKIDNNKSIPYLMKFYTSTVDQCCSIMITDTKEVWGEVLSSNKVARRWRDCNPLHAAPFDLSEEEEDDWRSQTLDLLTALHSLGGITDTSFDIVESRNAVSSDVLSKHLIMPLISATHLAFSSADPVSELSEADLEKAVDKVGRTARRTVDTHVKHAISRPRVATTLRRMTAMFNFLSDMPSVISDVHRPEFKMPALTARSRATSKAPHEPVRLSPAPSSRPYMRALSEDPLQSGGETSAANVPQKQVAVDDSETERSSDEELELLDTKGKGKDKGPSSLDPIDTVNGVASHQSSLGLGREPPSPPHKRLESPSPPPSKKIKTISKPSSSSSDEDSEAERKRRVQRLKTVLKITRH</sequence>
<evidence type="ECO:0000256" key="3">
    <source>
        <dbReference type="ARBA" id="ARBA00023204"/>
    </source>
</evidence>
<evidence type="ECO:0000256" key="2">
    <source>
        <dbReference type="ARBA" id="ARBA00022763"/>
    </source>
</evidence>
<feature type="region of interest" description="Disordered" evidence="5">
    <location>
        <begin position="217"/>
        <end position="374"/>
    </location>
</feature>
<evidence type="ECO:0000259" key="6">
    <source>
        <dbReference type="Pfam" id="PF09302"/>
    </source>
</evidence>
<dbReference type="Pfam" id="PF09302">
    <property type="entry name" value="XLF"/>
    <property type="match status" value="1"/>
</dbReference>
<protein>
    <recommendedName>
        <fullName evidence="6">XLF-like N-terminal domain-containing protein</fullName>
    </recommendedName>
</protein>
<dbReference type="Gene3D" id="2.170.210.10">
    <property type="entry name" value="DNA double-strand break repair and VJ recombination XRCC4, N-terminal"/>
    <property type="match status" value="1"/>
</dbReference>
<keyword evidence="4" id="KW-0539">Nucleus</keyword>